<feature type="domain" description="Gasdermin PUB" evidence="15">
    <location>
        <begin position="579"/>
        <end position="746"/>
    </location>
</feature>
<evidence type="ECO:0000256" key="4">
    <source>
        <dbReference type="ARBA" id="ARBA00022452"/>
    </source>
</evidence>
<keyword evidence="4" id="KW-1134">Transmembrane beta strand</keyword>
<protein>
    <submittedName>
        <fullName evidence="16">Gasdermin-C</fullName>
    </submittedName>
</protein>
<comment type="subunit">
    <text evidence="12">Homooligomer; homooligomeric ring-shaped pore complex containing 27-28 subunits when inserted in the membrane.</text>
</comment>
<comment type="subcellular location">
    <subcellularLocation>
        <location evidence="2">Cell membrane</location>
        <topology evidence="2">Multi-pass membrane protein</topology>
    </subcellularLocation>
    <subcellularLocation>
        <location evidence="1">Cytoplasm</location>
        <location evidence="1">Cytosol</location>
    </subcellularLocation>
</comment>
<feature type="compositionally biased region" description="Basic and acidic residues" evidence="13">
    <location>
        <begin position="372"/>
        <end position="385"/>
    </location>
</feature>
<proteinExistence type="inferred from homology"/>
<evidence type="ECO:0000256" key="5">
    <source>
        <dbReference type="ARBA" id="ARBA00022475"/>
    </source>
</evidence>
<dbReference type="GO" id="GO:0005546">
    <property type="term" value="F:phosphatidylinositol-4,5-bisphosphate binding"/>
    <property type="evidence" value="ECO:0007669"/>
    <property type="project" value="TreeGrafter"/>
</dbReference>
<feature type="non-terminal residue" evidence="16">
    <location>
        <position position="1"/>
    </location>
</feature>
<keyword evidence="5" id="KW-1003">Cell membrane</keyword>
<evidence type="ECO:0000259" key="15">
    <source>
        <dbReference type="Pfam" id="PF17708"/>
    </source>
</evidence>
<evidence type="ECO:0000256" key="11">
    <source>
        <dbReference type="ARBA" id="ARBA00023288"/>
    </source>
</evidence>
<dbReference type="PANTHER" id="PTHR16399">
    <property type="entry name" value="GASDERMIN"/>
    <property type="match status" value="1"/>
</dbReference>
<evidence type="ECO:0000259" key="14">
    <source>
        <dbReference type="Pfam" id="PF04598"/>
    </source>
</evidence>
<dbReference type="GO" id="GO:0042742">
    <property type="term" value="P:defense response to bacterium"/>
    <property type="evidence" value="ECO:0007669"/>
    <property type="project" value="TreeGrafter"/>
</dbReference>
<evidence type="ECO:0000313" key="16">
    <source>
        <dbReference type="EMBL" id="KAG8515497.1"/>
    </source>
</evidence>
<dbReference type="EMBL" id="JAGFMF010011709">
    <property type="protein sequence ID" value="KAG8515497.1"/>
    <property type="molecule type" value="Genomic_DNA"/>
</dbReference>
<dbReference type="AlphaFoldDB" id="A0A8J6DN19"/>
<keyword evidence="7" id="KW-1210">Necrosis</keyword>
<keyword evidence="11" id="KW-0449">Lipoprotein</keyword>
<evidence type="ECO:0000256" key="2">
    <source>
        <dbReference type="ARBA" id="ARBA00004651"/>
    </source>
</evidence>
<dbReference type="InterPro" id="IPR041263">
    <property type="entry name" value="Gasdermin_PUB"/>
</dbReference>
<dbReference type="GO" id="GO:0005886">
    <property type="term" value="C:plasma membrane"/>
    <property type="evidence" value="ECO:0007669"/>
    <property type="project" value="UniProtKB-SubCell"/>
</dbReference>
<evidence type="ECO:0000313" key="17">
    <source>
        <dbReference type="Proteomes" id="UP000700334"/>
    </source>
</evidence>
<dbReference type="InterPro" id="IPR040460">
    <property type="entry name" value="Gasdermin_pore"/>
</dbReference>
<evidence type="ECO:0000256" key="13">
    <source>
        <dbReference type="SAM" id="MobiDB-lite"/>
    </source>
</evidence>
<keyword evidence="9" id="KW-0472">Membrane</keyword>
<keyword evidence="8" id="KW-0812">Transmembrane</keyword>
<feature type="domain" description="Gasdermin pore forming" evidence="14">
    <location>
        <begin position="5"/>
        <end position="224"/>
    </location>
</feature>
<evidence type="ECO:0000256" key="6">
    <source>
        <dbReference type="ARBA" id="ARBA00022490"/>
    </source>
</evidence>
<dbReference type="InterPro" id="IPR007677">
    <property type="entry name" value="Gasdermin"/>
</dbReference>
<dbReference type="Pfam" id="PF17708">
    <property type="entry name" value="Gasdermin_C"/>
    <property type="match status" value="1"/>
</dbReference>
<keyword evidence="17" id="KW-1185">Reference proteome</keyword>
<comment type="caution">
    <text evidence="16">The sequence shown here is derived from an EMBL/GenBank/DDBJ whole genome shotgun (WGS) entry which is preliminary data.</text>
</comment>
<dbReference type="GO" id="GO:0012501">
    <property type="term" value="P:programmed cell death"/>
    <property type="evidence" value="ECO:0007669"/>
    <property type="project" value="UniProtKB-KW"/>
</dbReference>
<keyword evidence="6" id="KW-0963">Cytoplasm</keyword>
<dbReference type="PANTHER" id="PTHR16399:SF21">
    <property type="entry name" value="GASDERMIN-C"/>
    <property type="match status" value="1"/>
</dbReference>
<dbReference type="Pfam" id="PF04598">
    <property type="entry name" value="Gasdermin"/>
    <property type="match status" value="1"/>
</dbReference>
<dbReference type="GO" id="GO:0005829">
    <property type="term" value="C:cytosol"/>
    <property type="evidence" value="ECO:0007669"/>
    <property type="project" value="UniProtKB-SubCell"/>
</dbReference>
<feature type="region of interest" description="Disordered" evidence="13">
    <location>
        <begin position="512"/>
        <end position="544"/>
    </location>
</feature>
<evidence type="ECO:0000256" key="7">
    <source>
        <dbReference type="ARBA" id="ARBA00022590"/>
    </source>
</evidence>
<evidence type="ECO:0000256" key="12">
    <source>
        <dbReference type="ARBA" id="ARBA00038764"/>
    </source>
</evidence>
<reference evidence="16" key="1">
    <citation type="journal article" date="2021" name="Evol. Appl.">
        <title>The genome of the Pyrenean desman and the effects of bottlenecks and inbreeding on the genomic landscape of an endangered species.</title>
        <authorList>
            <person name="Escoda L."/>
            <person name="Castresana J."/>
        </authorList>
    </citation>
    <scope>NUCLEOTIDE SEQUENCE</scope>
    <source>
        <strain evidence="16">IBE-C5619</strain>
    </source>
</reference>
<dbReference type="GO" id="GO:0001786">
    <property type="term" value="F:phosphatidylserine binding"/>
    <property type="evidence" value="ECO:0007669"/>
    <property type="project" value="TreeGrafter"/>
</dbReference>
<name>A0A8J6DN19_GALPY</name>
<feature type="region of interest" description="Disordered" evidence="13">
    <location>
        <begin position="372"/>
        <end position="423"/>
    </location>
</feature>
<keyword evidence="10" id="KW-0564">Palmitate</keyword>
<dbReference type="OrthoDB" id="5592486at2759"/>
<evidence type="ECO:0000256" key="1">
    <source>
        <dbReference type="ARBA" id="ARBA00004514"/>
    </source>
</evidence>
<organism evidence="16 17">
    <name type="scientific">Galemys pyrenaicus</name>
    <name type="common">Iberian desman</name>
    <name type="synonym">Pyrenean desman</name>
    <dbReference type="NCBI Taxonomy" id="202257"/>
    <lineage>
        <taxon>Eukaryota</taxon>
        <taxon>Metazoa</taxon>
        <taxon>Chordata</taxon>
        <taxon>Craniata</taxon>
        <taxon>Vertebrata</taxon>
        <taxon>Euteleostomi</taxon>
        <taxon>Mammalia</taxon>
        <taxon>Eutheria</taxon>
        <taxon>Laurasiatheria</taxon>
        <taxon>Eulipotyphla</taxon>
        <taxon>Talpidae</taxon>
        <taxon>Galemys</taxon>
    </lineage>
</organism>
<dbReference type="GO" id="GO:0070269">
    <property type="term" value="P:pyroptotic inflammatory response"/>
    <property type="evidence" value="ECO:0007669"/>
    <property type="project" value="TreeGrafter"/>
</dbReference>
<gene>
    <name evidence="16" type="ORF">J0S82_019274</name>
</gene>
<evidence type="ECO:0000256" key="8">
    <source>
        <dbReference type="ARBA" id="ARBA00022692"/>
    </source>
</evidence>
<sequence>IMPIFESFSKIMAKEVGGKEMRHVKCVEHASSVRLYSLLLEKKRAKFWSQDEELTEISLLDILEPSSSLPEPDVKGPLTFSDTVLKRMKLAVNVGAVVDTNISVAASESQNSTLQYQIVTIPPPKFEELRKRKLLKPLPPYLKQYQRAQKNLYVVTKTVQLLNSPVLSDSSSGGFSGSFSFPWNLASKVKGEGEGQTSREMMLTLEKGMVLAYKKKLLVFENNGWSNPVQACETPAQSQTRNETPCHAGGIQLLLSSVTSFQWTVPNTHLGSDTWCLAKGEGEAQTLRERRLTLEKGMVMAYKKILLVFEIDGWLPMLDPFGPARSLMAAPQAGCGHALVGASGLRHEACRWTFHHVTLQPPGKLVGLGEDMREETQDRETRAEDTTLQEEEGGADPSPPGRSLVESVAPTGADPRAFSASDPEVQSFHDITNDKQKSFPEFFSSRSLEMRYGPAEPILPIGLFPLVSFMGSVLCNHFSLVEPRLRLVNITWAMKPLGKLVGLRVDMREETQDRETWAEDTALQEEEGEQTPSSPPSGRSLVESVAPMGADPRAFSASDPEVQSFHDITNDDRKSFPEDFKCLENEIVQIVRNVVWPSRNVPHVMFINIQAMLGDQQALQDLMDMLKQGKTSCHSNGPGATILSELGRIQEYPYVASVKLILYLLEAIMVLNDTQHALLAWSMERRILLHQWNVVLSILKPNFKYPWSIPFTLNPQLLAPLQGEGLAVTYGLLQECGLRVEPSNPRSTWDLEAKEPLSALLAALTILHWMAEA</sequence>
<evidence type="ECO:0000256" key="3">
    <source>
        <dbReference type="ARBA" id="ARBA00009279"/>
    </source>
</evidence>
<evidence type="ECO:0000256" key="10">
    <source>
        <dbReference type="ARBA" id="ARBA00023139"/>
    </source>
</evidence>
<dbReference type="GO" id="GO:0070273">
    <property type="term" value="F:phosphatidylinositol-4-phosphate binding"/>
    <property type="evidence" value="ECO:0007669"/>
    <property type="project" value="TreeGrafter"/>
</dbReference>
<dbReference type="Proteomes" id="UP000700334">
    <property type="component" value="Unassembled WGS sequence"/>
</dbReference>
<comment type="similarity">
    <text evidence="3">Belongs to the gasdermin family.</text>
</comment>
<evidence type="ECO:0000256" key="9">
    <source>
        <dbReference type="ARBA" id="ARBA00023136"/>
    </source>
</evidence>
<accession>A0A8J6DN19</accession>